<dbReference type="AlphaFoldDB" id="A0A645DC87"/>
<accession>A0A645DC87</accession>
<dbReference type="EC" id="3.9.1.-" evidence="2"/>
<dbReference type="CDD" id="cd01276">
    <property type="entry name" value="PKCI_related"/>
    <property type="match status" value="1"/>
</dbReference>
<evidence type="ECO:0000313" key="2">
    <source>
        <dbReference type="EMBL" id="MPM86829.1"/>
    </source>
</evidence>
<dbReference type="PROSITE" id="PS00892">
    <property type="entry name" value="HIT_1"/>
    <property type="match status" value="1"/>
</dbReference>
<organism evidence="2">
    <name type="scientific">bioreactor metagenome</name>
    <dbReference type="NCBI Taxonomy" id="1076179"/>
    <lineage>
        <taxon>unclassified sequences</taxon>
        <taxon>metagenomes</taxon>
        <taxon>ecological metagenomes</taxon>
    </lineage>
</organism>
<dbReference type="InterPro" id="IPR001310">
    <property type="entry name" value="Histidine_triad_HIT"/>
</dbReference>
<feature type="domain" description="HIT" evidence="1">
    <location>
        <begin position="3"/>
        <end position="112"/>
    </location>
</feature>
<reference evidence="2" key="1">
    <citation type="submission" date="2019-08" db="EMBL/GenBank/DDBJ databases">
        <authorList>
            <person name="Kucharzyk K."/>
            <person name="Murdoch R.W."/>
            <person name="Higgins S."/>
            <person name="Loffler F."/>
        </authorList>
    </citation>
    <scope>NUCLEOTIDE SEQUENCE</scope>
</reference>
<dbReference type="InterPro" id="IPR019808">
    <property type="entry name" value="Histidine_triad_CS"/>
</dbReference>
<name>A0A645DC87_9ZZZZ</name>
<keyword evidence="2" id="KW-0378">Hydrolase</keyword>
<protein>
    <submittedName>
        <fullName evidence="2">Purine nucleoside phosphoramidase</fullName>
        <ecNumber evidence="2">3.9.1.-</ecNumber>
    </submittedName>
</protein>
<dbReference type="PRINTS" id="PR00332">
    <property type="entry name" value="HISTRIAD"/>
</dbReference>
<proteinExistence type="predicted"/>
<dbReference type="PROSITE" id="PS51084">
    <property type="entry name" value="HIT_2"/>
    <property type="match status" value="1"/>
</dbReference>
<dbReference type="SUPFAM" id="SSF54197">
    <property type="entry name" value="HIT-like"/>
    <property type="match status" value="1"/>
</dbReference>
<dbReference type="GO" id="GO:0016787">
    <property type="term" value="F:hydrolase activity"/>
    <property type="evidence" value="ECO:0007669"/>
    <property type="project" value="UniProtKB-KW"/>
</dbReference>
<comment type="caution">
    <text evidence="2">The sequence shown here is derived from an EMBL/GenBank/DDBJ whole genome shotgun (WGS) entry which is preliminary data.</text>
</comment>
<gene>
    <name evidence="2" type="ORF">SDC9_133921</name>
</gene>
<dbReference type="EMBL" id="VSSQ01034776">
    <property type="protein sequence ID" value="MPM86829.1"/>
    <property type="molecule type" value="Genomic_DNA"/>
</dbReference>
<dbReference type="InterPro" id="IPR036265">
    <property type="entry name" value="HIT-like_sf"/>
</dbReference>
<evidence type="ECO:0000259" key="1">
    <source>
        <dbReference type="PROSITE" id="PS51084"/>
    </source>
</evidence>
<dbReference type="Pfam" id="PF11969">
    <property type="entry name" value="DcpS_C"/>
    <property type="match status" value="1"/>
</dbReference>
<sequence length="112" mass="12308">MCIFCKIVNKEIPCTKIYEDEKILAFKDINPSAPVHVLIIPKEHITSVNHINEGNAEVVGHIFATIAKLAKELGVDESGYRVVTNIGMQGGQSVEHLHFHLLGGRNLGWPPG</sequence>
<dbReference type="Gene3D" id="3.30.428.10">
    <property type="entry name" value="HIT-like"/>
    <property type="match status" value="1"/>
</dbReference>
<dbReference type="InterPro" id="IPR011146">
    <property type="entry name" value="HIT-like"/>
</dbReference>
<dbReference type="PANTHER" id="PTHR23089">
    <property type="entry name" value="HISTIDINE TRIAD HIT PROTEIN"/>
    <property type="match status" value="1"/>
</dbReference>